<feature type="transmembrane region" description="Helical" evidence="4">
    <location>
        <begin position="206"/>
        <end position="228"/>
    </location>
</feature>
<keyword evidence="4" id="KW-0812">Transmembrane</keyword>
<dbReference type="InterPro" id="IPR000432">
    <property type="entry name" value="DNA_mismatch_repair_MutS_C"/>
</dbReference>
<evidence type="ECO:0000259" key="5">
    <source>
        <dbReference type="SMART" id="SM00534"/>
    </source>
</evidence>
<keyword evidence="3" id="KW-0238">DNA-binding</keyword>
<keyword evidence="1" id="KW-0547">Nucleotide-binding</keyword>
<dbReference type="EMBL" id="BRVO01000004">
    <property type="protein sequence ID" value="GLB50756.1"/>
    <property type="molecule type" value="Genomic_DNA"/>
</dbReference>
<dbReference type="Gene3D" id="3.40.50.300">
    <property type="entry name" value="P-loop containing nucleotide triphosphate hydrolases"/>
    <property type="match status" value="1"/>
</dbReference>
<dbReference type="SMART" id="SM00534">
    <property type="entry name" value="MUTSac"/>
    <property type="match status" value="1"/>
</dbReference>
<comment type="caution">
    <text evidence="6">The sequence shown here is derived from an EMBL/GenBank/DDBJ whole genome shotgun (WGS) entry which is preliminary data.</text>
</comment>
<dbReference type="RefSeq" id="WP_281766388.1">
    <property type="nucleotide sequence ID" value="NZ_BRVO01000004.1"/>
</dbReference>
<evidence type="ECO:0000256" key="4">
    <source>
        <dbReference type="SAM" id="Phobius"/>
    </source>
</evidence>
<evidence type="ECO:0000256" key="1">
    <source>
        <dbReference type="ARBA" id="ARBA00022741"/>
    </source>
</evidence>
<keyword evidence="4" id="KW-1133">Transmembrane helix</keyword>
<evidence type="ECO:0000313" key="7">
    <source>
        <dbReference type="Proteomes" id="UP001143543"/>
    </source>
</evidence>
<protein>
    <submittedName>
        <fullName evidence="6">DNA mismatch repair protein MutS</fullName>
    </submittedName>
</protein>
<evidence type="ECO:0000256" key="2">
    <source>
        <dbReference type="ARBA" id="ARBA00022840"/>
    </source>
</evidence>
<accession>A0ABQ5MN62</accession>
<keyword evidence="4" id="KW-0472">Membrane</keyword>
<sequence>MKKSTQFYTKQIDVFTTEVAVLKKRLWYFSMFRLSVFLLTVLLVYLFWNSWQVALVCGVLGTAAFLFLISRYTDLKDHRNFVKALLALNQREIEIGKGNYSNEPAGEAYVNPTHFYSLDIDLFGKGSFFQYINRTGLKEGTDYFAHLLTENSITDIDKKQAVIQELASKTKFRQSFTAASTLIKTETPNKEILGWLKLHTHFTKPFFLYAAYGLSAVTVIAFVLVLMGVIPMDAMGYVLAVGLFSTAAYLKKVTALAANTEKARDTFKQYSVLLKAIEEESFSCELLKRKQAAIKESEKLASTIFKDFSKLLDALDSRNNMLGAIFGNGFFLMDLRNSYRIEKWMQQYGAKVSDWFEVVAWFDAYNTLGNFAFNHEAYVYPVLTNDAKCIHAEGLGHPLLNPEKRVDNNLSIDNRQFFIVTGANMAGKSTFLRTVSLHIVMANLGLPVCAVSSKYTPVKLITSMRTSDSLNDDSSYFFSELTRLKYIVDALQDDAYFIILDEILKGTNSTDKAIGSRKFVEKLVKANATGIIATHDLSLCELEDEIPQVANHYFDAEIVNDELYFDYRFKDGVCQNMNASFLLRKMEII</sequence>
<gene>
    <name evidence="6" type="ORF">Y10_31240</name>
</gene>
<dbReference type="SUPFAM" id="SSF52540">
    <property type="entry name" value="P-loop containing nucleoside triphosphate hydrolases"/>
    <property type="match status" value="1"/>
</dbReference>
<organism evidence="6 7">
    <name type="scientific">Neptunitalea lumnitzerae</name>
    <dbReference type="NCBI Taxonomy" id="2965509"/>
    <lineage>
        <taxon>Bacteria</taxon>
        <taxon>Pseudomonadati</taxon>
        <taxon>Bacteroidota</taxon>
        <taxon>Flavobacteriia</taxon>
        <taxon>Flavobacteriales</taxon>
        <taxon>Flavobacteriaceae</taxon>
        <taxon>Neptunitalea</taxon>
    </lineage>
</organism>
<proteinExistence type="predicted"/>
<dbReference type="InterPro" id="IPR027417">
    <property type="entry name" value="P-loop_NTPase"/>
</dbReference>
<feature type="transmembrane region" description="Helical" evidence="4">
    <location>
        <begin position="26"/>
        <end position="47"/>
    </location>
</feature>
<evidence type="ECO:0000313" key="6">
    <source>
        <dbReference type="EMBL" id="GLB50756.1"/>
    </source>
</evidence>
<reference evidence="6" key="1">
    <citation type="submission" date="2022-07" db="EMBL/GenBank/DDBJ databases">
        <title>Taxonomy of Novel Oxalotrophic and Methylotrophic Bacteria.</title>
        <authorList>
            <person name="Sahin N."/>
            <person name="Tani A."/>
        </authorList>
    </citation>
    <scope>NUCLEOTIDE SEQUENCE</scope>
    <source>
        <strain evidence="6">Y10</strain>
    </source>
</reference>
<dbReference type="Proteomes" id="UP001143543">
    <property type="component" value="Unassembled WGS sequence"/>
</dbReference>
<dbReference type="InterPro" id="IPR045076">
    <property type="entry name" value="MutS"/>
</dbReference>
<keyword evidence="2" id="KW-0067">ATP-binding</keyword>
<dbReference type="Pfam" id="PF00488">
    <property type="entry name" value="MutS_V"/>
    <property type="match status" value="1"/>
</dbReference>
<feature type="transmembrane region" description="Helical" evidence="4">
    <location>
        <begin position="53"/>
        <end position="73"/>
    </location>
</feature>
<keyword evidence="7" id="KW-1185">Reference proteome</keyword>
<feature type="domain" description="DNA mismatch repair proteins mutS family" evidence="5">
    <location>
        <begin position="415"/>
        <end position="587"/>
    </location>
</feature>
<dbReference type="PANTHER" id="PTHR11361">
    <property type="entry name" value="DNA MISMATCH REPAIR PROTEIN MUTS FAMILY MEMBER"/>
    <property type="match status" value="1"/>
</dbReference>
<name>A0ABQ5MN62_9FLAO</name>
<dbReference type="PANTHER" id="PTHR11361:SF99">
    <property type="entry name" value="DNA MISMATCH REPAIR PROTEIN"/>
    <property type="match status" value="1"/>
</dbReference>
<evidence type="ECO:0000256" key="3">
    <source>
        <dbReference type="ARBA" id="ARBA00023125"/>
    </source>
</evidence>